<proteinExistence type="predicted"/>
<evidence type="ECO:0000313" key="2">
    <source>
        <dbReference type="Proteomes" id="UP001153365"/>
    </source>
</evidence>
<evidence type="ECO:0000313" key="1">
    <source>
        <dbReference type="EMBL" id="CAH7688885.1"/>
    </source>
</evidence>
<dbReference type="EMBL" id="CALTRL010006025">
    <property type="protein sequence ID" value="CAH7688885.1"/>
    <property type="molecule type" value="Genomic_DNA"/>
</dbReference>
<dbReference type="Proteomes" id="UP001153365">
    <property type="component" value="Unassembled WGS sequence"/>
</dbReference>
<keyword evidence="2" id="KW-1185">Reference proteome</keyword>
<dbReference type="AlphaFoldDB" id="A0AAV0BRN0"/>
<accession>A0AAV0BRN0</accession>
<protein>
    <submittedName>
        <fullName evidence="1">Uncharacterized protein</fullName>
    </submittedName>
</protein>
<name>A0AAV0BRN0_PHAPC</name>
<comment type="caution">
    <text evidence="1">The sequence shown here is derived from an EMBL/GenBank/DDBJ whole genome shotgun (WGS) entry which is preliminary data.</text>
</comment>
<sequence>MDGAIGKRAKIQSGWSKTTGAMDFFKESALVPQCDWEEAGGRVEKQEEEGGAFFVAGIEIKAIKPGAGVVELGFKATKGKLEEVKPEATGAGLEATEALAMKLELAWCYEHEGAKPEPDPELGQIARRPQEPGRRRFVGGQNKTPGEIFPGVQKSGQILIAALEVMATKGECLGLKEGRVYWKTQGIRRKDMDGAGNGMERLWWKIWAAREEKWMAPLKRGAKSSKTTGAMDL</sequence>
<organism evidence="1 2">
    <name type="scientific">Phakopsora pachyrhizi</name>
    <name type="common">Asian soybean rust disease fungus</name>
    <dbReference type="NCBI Taxonomy" id="170000"/>
    <lineage>
        <taxon>Eukaryota</taxon>
        <taxon>Fungi</taxon>
        <taxon>Dikarya</taxon>
        <taxon>Basidiomycota</taxon>
        <taxon>Pucciniomycotina</taxon>
        <taxon>Pucciniomycetes</taxon>
        <taxon>Pucciniales</taxon>
        <taxon>Phakopsoraceae</taxon>
        <taxon>Phakopsora</taxon>
    </lineage>
</organism>
<reference evidence="1" key="1">
    <citation type="submission" date="2022-06" db="EMBL/GenBank/DDBJ databases">
        <authorList>
            <consortium name="SYNGENTA / RWTH Aachen University"/>
        </authorList>
    </citation>
    <scope>NUCLEOTIDE SEQUENCE</scope>
</reference>
<gene>
    <name evidence="1" type="ORF">PPACK8108_LOCUS23921</name>
</gene>